<protein>
    <submittedName>
        <fullName evidence="2">Uncharacterized protein</fullName>
    </submittedName>
</protein>
<dbReference type="Proteomes" id="UP000719412">
    <property type="component" value="Unassembled WGS sequence"/>
</dbReference>
<feature type="region of interest" description="Disordered" evidence="1">
    <location>
        <begin position="73"/>
        <end position="92"/>
    </location>
</feature>
<accession>A0A8J6L9A1</accession>
<reference evidence="2" key="1">
    <citation type="journal article" date="2020" name="J Insects Food Feed">
        <title>The yellow mealworm (Tenebrio molitor) genome: a resource for the emerging insects as food and feed industry.</title>
        <authorList>
            <person name="Eriksson T."/>
            <person name="Andere A."/>
            <person name="Kelstrup H."/>
            <person name="Emery V."/>
            <person name="Picard C."/>
        </authorList>
    </citation>
    <scope>NUCLEOTIDE SEQUENCE</scope>
    <source>
        <strain evidence="2">Stoneville</strain>
        <tissue evidence="2">Whole head</tissue>
    </source>
</reference>
<evidence type="ECO:0000313" key="2">
    <source>
        <dbReference type="EMBL" id="KAH0812840.1"/>
    </source>
</evidence>
<keyword evidence="3" id="KW-1185">Reference proteome</keyword>
<dbReference type="EMBL" id="JABDTM020025756">
    <property type="protein sequence ID" value="KAH0812840.1"/>
    <property type="molecule type" value="Genomic_DNA"/>
</dbReference>
<dbReference type="AlphaFoldDB" id="A0A8J6L9A1"/>
<evidence type="ECO:0000256" key="1">
    <source>
        <dbReference type="SAM" id="MobiDB-lite"/>
    </source>
</evidence>
<organism evidence="2 3">
    <name type="scientific">Tenebrio molitor</name>
    <name type="common">Yellow mealworm beetle</name>
    <dbReference type="NCBI Taxonomy" id="7067"/>
    <lineage>
        <taxon>Eukaryota</taxon>
        <taxon>Metazoa</taxon>
        <taxon>Ecdysozoa</taxon>
        <taxon>Arthropoda</taxon>
        <taxon>Hexapoda</taxon>
        <taxon>Insecta</taxon>
        <taxon>Pterygota</taxon>
        <taxon>Neoptera</taxon>
        <taxon>Endopterygota</taxon>
        <taxon>Coleoptera</taxon>
        <taxon>Polyphaga</taxon>
        <taxon>Cucujiformia</taxon>
        <taxon>Tenebrionidae</taxon>
        <taxon>Tenebrio</taxon>
    </lineage>
</organism>
<proteinExistence type="predicted"/>
<reference evidence="2" key="2">
    <citation type="submission" date="2021-08" db="EMBL/GenBank/DDBJ databases">
        <authorList>
            <person name="Eriksson T."/>
        </authorList>
    </citation>
    <scope>NUCLEOTIDE SEQUENCE</scope>
    <source>
        <strain evidence="2">Stoneville</strain>
        <tissue evidence="2">Whole head</tissue>
    </source>
</reference>
<comment type="caution">
    <text evidence="2">The sequence shown here is derived from an EMBL/GenBank/DDBJ whole genome shotgun (WGS) entry which is preliminary data.</text>
</comment>
<evidence type="ECO:0000313" key="3">
    <source>
        <dbReference type="Proteomes" id="UP000719412"/>
    </source>
</evidence>
<gene>
    <name evidence="2" type="ORF">GEV33_009951</name>
</gene>
<sequence>MHLTANKTGNFNLYTLFRSYKRQSLRPKWMERKKKNPEKKEREREKYYQKNGYVSEEVERSRAKGRWMNVELSEKEKETDKQERRIDRREPKISETVERRPIRGRSLSGLIAFKLATRKTSSRDVPGSWGWRLICHVLVKFATKWKYHNATPAADWMDQDGGWNQERQCVEISQSASICNYMESACSGGRQKGLASEAISGEQSALPTLQFVDPQVPATSRDDIYRLQTVDDAEIAIDNSQDFMFANKVIPGTPGVPCFTG</sequence>
<name>A0A8J6L9A1_TENMO</name>